<comment type="subcellular location">
    <subcellularLocation>
        <location evidence="1">Cell membrane</location>
        <topology evidence="1">Multi-pass membrane protein</topology>
    </subcellularLocation>
</comment>
<keyword evidence="3" id="KW-1003">Cell membrane</keyword>
<dbReference type="EMBL" id="FWXV01000001">
    <property type="protein sequence ID" value="SMC67234.1"/>
    <property type="molecule type" value="Genomic_DNA"/>
</dbReference>
<feature type="transmembrane region" description="Helical" evidence="7">
    <location>
        <begin position="104"/>
        <end position="123"/>
    </location>
</feature>
<dbReference type="AlphaFoldDB" id="A0A1W2B322"/>
<evidence type="ECO:0000256" key="3">
    <source>
        <dbReference type="ARBA" id="ARBA00022475"/>
    </source>
</evidence>
<comment type="similarity">
    <text evidence="2">Belongs to the DoxX family.</text>
</comment>
<keyword evidence="9" id="KW-1185">Reference proteome</keyword>
<evidence type="ECO:0000256" key="2">
    <source>
        <dbReference type="ARBA" id="ARBA00006679"/>
    </source>
</evidence>
<keyword evidence="4 7" id="KW-0812">Transmembrane</keyword>
<gene>
    <name evidence="8" type="ORF">SAMN05661093_01395</name>
</gene>
<organism evidence="8 9">
    <name type="scientific">Kibdelosporangium aridum</name>
    <dbReference type="NCBI Taxonomy" id="2030"/>
    <lineage>
        <taxon>Bacteria</taxon>
        <taxon>Bacillati</taxon>
        <taxon>Actinomycetota</taxon>
        <taxon>Actinomycetes</taxon>
        <taxon>Pseudonocardiales</taxon>
        <taxon>Pseudonocardiaceae</taxon>
        <taxon>Kibdelosporangium</taxon>
    </lineage>
</organism>
<evidence type="ECO:0000256" key="1">
    <source>
        <dbReference type="ARBA" id="ARBA00004651"/>
    </source>
</evidence>
<feature type="transmembrane region" description="Helical" evidence="7">
    <location>
        <begin position="66"/>
        <end position="92"/>
    </location>
</feature>
<evidence type="ECO:0000313" key="9">
    <source>
        <dbReference type="Proteomes" id="UP000192674"/>
    </source>
</evidence>
<accession>A0A1W2B322</accession>
<dbReference type="PANTHER" id="PTHR33452">
    <property type="entry name" value="OXIDOREDUCTASE CATD-RELATED"/>
    <property type="match status" value="1"/>
</dbReference>
<dbReference type="GO" id="GO:0005886">
    <property type="term" value="C:plasma membrane"/>
    <property type="evidence" value="ECO:0007669"/>
    <property type="project" value="UniProtKB-SubCell"/>
</dbReference>
<dbReference type="PANTHER" id="PTHR33452:SF1">
    <property type="entry name" value="INNER MEMBRANE PROTEIN YPHA-RELATED"/>
    <property type="match status" value="1"/>
</dbReference>
<evidence type="ECO:0000256" key="6">
    <source>
        <dbReference type="ARBA" id="ARBA00023136"/>
    </source>
</evidence>
<dbReference type="Pfam" id="PF07681">
    <property type="entry name" value="DoxX"/>
    <property type="match status" value="1"/>
</dbReference>
<evidence type="ECO:0000313" key="8">
    <source>
        <dbReference type="EMBL" id="SMC67234.1"/>
    </source>
</evidence>
<keyword evidence="5 7" id="KW-1133">Transmembrane helix</keyword>
<dbReference type="RefSeq" id="WP_084425129.1">
    <property type="nucleotide sequence ID" value="NZ_FWXV01000001.1"/>
</dbReference>
<evidence type="ECO:0000256" key="4">
    <source>
        <dbReference type="ARBA" id="ARBA00022692"/>
    </source>
</evidence>
<dbReference type="InterPro" id="IPR032808">
    <property type="entry name" value="DoxX"/>
</dbReference>
<evidence type="ECO:0000256" key="7">
    <source>
        <dbReference type="SAM" id="Phobius"/>
    </source>
</evidence>
<name>A0A1W2B322_KIBAR</name>
<dbReference type="InterPro" id="IPR051907">
    <property type="entry name" value="DoxX-like_oxidoreductase"/>
</dbReference>
<keyword evidence="6 7" id="KW-0472">Membrane</keyword>
<dbReference type="OrthoDB" id="346004at2"/>
<reference evidence="8 9" key="1">
    <citation type="submission" date="2017-04" db="EMBL/GenBank/DDBJ databases">
        <authorList>
            <person name="Afonso C.L."/>
            <person name="Miller P.J."/>
            <person name="Scott M.A."/>
            <person name="Spackman E."/>
            <person name="Goraichik I."/>
            <person name="Dimitrov K.M."/>
            <person name="Suarez D.L."/>
            <person name="Swayne D.E."/>
        </authorList>
    </citation>
    <scope>NUCLEOTIDE SEQUENCE [LARGE SCALE GENOMIC DNA]</scope>
    <source>
        <strain evidence="8 9">DSM 43828</strain>
    </source>
</reference>
<dbReference type="Proteomes" id="UP000192674">
    <property type="component" value="Unassembled WGS sequence"/>
</dbReference>
<sequence>MSLALLLLRLLLAGLLVGHSLQKLRGWFGGLGPRGHGQIFEEWGFVPGVRMAVLAGSLELLGAASIAAGFLTPGGCAVVIGTMAVAAAATVHNGFWANKGGCEVPFVYGALAAVIGFSGPGEWSLDQVLGLSWNFWWGVAALLAGLVAAVPPIVLRLRVLTSR</sequence>
<evidence type="ECO:0000256" key="5">
    <source>
        <dbReference type="ARBA" id="ARBA00022989"/>
    </source>
</evidence>
<feature type="transmembrane region" description="Helical" evidence="7">
    <location>
        <begin position="135"/>
        <end position="155"/>
    </location>
</feature>
<protein>
    <submittedName>
        <fullName evidence="8">Putative oxidoreductase</fullName>
    </submittedName>
</protein>
<proteinExistence type="inferred from homology"/>